<organism evidence="1 2">
    <name type="scientific">Tardiphaga robiniae</name>
    <dbReference type="NCBI Taxonomy" id="943830"/>
    <lineage>
        <taxon>Bacteria</taxon>
        <taxon>Pseudomonadati</taxon>
        <taxon>Pseudomonadota</taxon>
        <taxon>Alphaproteobacteria</taxon>
        <taxon>Hyphomicrobiales</taxon>
        <taxon>Nitrobacteraceae</taxon>
        <taxon>Tardiphaga</taxon>
    </lineage>
</organism>
<keyword evidence="2" id="KW-1185">Reference proteome</keyword>
<comment type="caution">
    <text evidence="1">The sequence shown here is derived from an EMBL/GenBank/DDBJ whole genome shotgun (WGS) entry which is preliminary data.</text>
</comment>
<dbReference type="EMBL" id="LVYV01000005">
    <property type="protein sequence ID" value="KZD24233.1"/>
    <property type="molecule type" value="Genomic_DNA"/>
</dbReference>
<proteinExistence type="predicted"/>
<dbReference type="Proteomes" id="UP000076574">
    <property type="component" value="Unassembled WGS sequence"/>
</dbReference>
<gene>
    <name evidence="1" type="ORF">A4A58_24150</name>
</gene>
<evidence type="ECO:0000313" key="1">
    <source>
        <dbReference type="EMBL" id="KZD24233.1"/>
    </source>
</evidence>
<protein>
    <submittedName>
        <fullName evidence="1">Uncharacterized protein</fullName>
    </submittedName>
</protein>
<accession>A0A164A403</accession>
<sequence>MRALTITTLSPLRARSTALAVIAVLALLDITLLVARELPSVPVLQKVGFDMESAGFKARFANDAAGKAALSKLPAYRFVVHNTPNGPRYLYADPAKCMCTFVGNRDNYLNYQDIVRRGLPQADYVAPDYKTQASALLSDDPIASDQIDRQPDSLADAFRDYY</sequence>
<dbReference type="RefSeq" id="WP_068731331.1">
    <property type="nucleotide sequence ID" value="NZ_LVYV01000005.1"/>
</dbReference>
<evidence type="ECO:0000313" key="2">
    <source>
        <dbReference type="Proteomes" id="UP000076574"/>
    </source>
</evidence>
<reference evidence="1 2" key="1">
    <citation type="submission" date="2016-03" db="EMBL/GenBank/DDBJ databases">
        <title>Microsymbionts genomes from the relict species Vavilovia formosa (Stev.) Fed.</title>
        <authorList>
            <person name="Kopat V."/>
            <person name="Chirak E."/>
            <person name="Kimeklis A."/>
            <person name="Andronov E."/>
        </authorList>
    </citation>
    <scope>NUCLEOTIDE SEQUENCE [LARGE SCALE GENOMIC DNA]</scope>
    <source>
        <strain evidence="1 2">Vaf07</strain>
    </source>
</reference>
<dbReference type="AlphaFoldDB" id="A0A164A403"/>
<name>A0A164A403_9BRAD</name>